<dbReference type="Pfam" id="PF13020">
    <property type="entry name" value="NOV_C"/>
    <property type="match status" value="1"/>
</dbReference>
<dbReference type="AlphaFoldDB" id="A0A1F6FLQ9"/>
<sequence length="235" mass="27547">MYLSKYDKQALEILGFESFIEAYNTIGLAIKVKPLSIRNYRDEFDPVFPNKRKGWHKRPMFQTRVEMLNKYKDLDIEVFTDLIKNIIYQNPAVNLIEEKVESEEDKSRTFAKRLITGQAAEQYFRDNYQSVPAFNGLAFEETTKFGCGFDFRVLHDAGFYAVEVKGLEKAKGAIGLTNKEYKTAFYLKENYFVFLVKNFIEMPVHDLFKNPIFSRELDFIKSERTIKQVSWNASV</sequence>
<reference evidence="2 3" key="1">
    <citation type="journal article" date="2016" name="Nat. Commun.">
        <title>Thousands of microbial genomes shed light on interconnected biogeochemical processes in an aquifer system.</title>
        <authorList>
            <person name="Anantharaman K."/>
            <person name="Brown C.T."/>
            <person name="Hug L.A."/>
            <person name="Sharon I."/>
            <person name="Castelle C.J."/>
            <person name="Probst A.J."/>
            <person name="Thomas B.C."/>
            <person name="Singh A."/>
            <person name="Wilkins M.J."/>
            <person name="Karaoz U."/>
            <person name="Brodie E.L."/>
            <person name="Williams K.H."/>
            <person name="Hubbard S.S."/>
            <person name="Banfield J.F."/>
        </authorList>
    </citation>
    <scope>NUCLEOTIDE SEQUENCE [LARGE SCALE GENOMIC DNA]</scope>
</reference>
<proteinExistence type="predicted"/>
<accession>A0A1F6FLQ9</accession>
<evidence type="ECO:0000259" key="1">
    <source>
        <dbReference type="Pfam" id="PF13020"/>
    </source>
</evidence>
<comment type="caution">
    <text evidence="2">The sequence shown here is derived from an EMBL/GenBank/DDBJ whole genome shotgun (WGS) entry which is preliminary data.</text>
</comment>
<dbReference type="EMBL" id="MFMW01000026">
    <property type="protein sequence ID" value="OGG86790.1"/>
    <property type="molecule type" value="Genomic_DNA"/>
</dbReference>
<name>A0A1F6FLQ9_9BACT</name>
<evidence type="ECO:0000313" key="2">
    <source>
        <dbReference type="EMBL" id="OGG86790.1"/>
    </source>
</evidence>
<dbReference type="STRING" id="1798561.A3B87_01590"/>
<feature type="domain" description="Protein NO VEIN C-terminal" evidence="1">
    <location>
        <begin position="138"/>
        <end position="203"/>
    </location>
</feature>
<gene>
    <name evidence="2" type="ORF">A3B87_01590</name>
</gene>
<protein>
    <recommendedName>
        <fullName evidence="1">Protein NO VEIN C-terminal domain-containing protein</fullName>
    </recommendedName>
</protein>
<organism evidence="2 3">
    <name type="scientific">Candidatus Kuenenbacteria bacterium RIFCSPHIGHO2_02_FULL_39_13</name>
    <dbReference type="NCBI Taxonomy" id="1798561"/>
    <lineage>
        <taxon>Bacteria</taxon>
        <taxon>Candidatus Kueneniibacteriota</taxon>
    </lineage>
</organism>
<dbReference type="Proteomes" id="UP000179136">
    <property type="component" value="Unassembled WGS sequence"/>
</dbReference>
<dbReference type="InterPro" id="IPR024975">
    <property type="entry name" value="NOV_C"/>
</dbReference>
<evidence type="ECO:0000313" key="3">
    <source>
        <dbReference type="Proteomes" id="UP000179136"/>
    </source>
</evidence>